<dbReference type="Proteomes" id="UP000245626">
    <property type="component" value="Unassembled WGS sequence"/>
</dbReference>
<gene>
    <name evidence="1" type="ORF">IE53DRAFT_40833</name>
</gene>
<evidence type="ECO:0000313" key="2">
    <source>
        <dbReference type="Proteomes" id="UP000245626"/>
    </source>
</evidence>
<reference evidence="1 2" key="1">
    <citation type="journal article" date="2018" name="Mol. Biol. Evol.">
        <title>Broad Genomic Sampling Reveals a Smut Pathogenic Ancestry of the Fungal Clade Ustilaginomycotina.</title>
        <authorList>
            <person name="Kijpornyongpan T."/>
            <person name="Mondo S.J."/>
            <person name="Barry K."/>
            <person name="Sandor L."/>
            <person name="Lee J."/>
            <person name="Lipzen A."/>
            <person name="Pangilinan J."/>
            <person name="LaButti K."/>
            <person name="Hainaut M."/>
            <person name="Henrissat B."/>
            <person name="Grigoriev I.V."/>
            <person name="Spatafora J.W."/>
            <person name="Aime M.C."/>
        </authorList>
    </citation>
    <scope>NUCLEOTIDE SEQUENCE [LARGE SCALE GENOMIC DNA]</scope>
    <source>
        <strain evidence="1 2">SA 807</strain>
    </source>
</reference>
<proteinExistence type="predicted"/>
<name>A0ACD0P0Y5_9BASI</name>
<protein>
    <submittedName>
        <fullName evidence="1">Uncharacterized protein</fullName>
    </submittedName>
</protein>
<keyword evidence="2" id="KW-1185">Reference proteome</keyword>
<evidence type="ECO:0000313" key="1">
    <source>
        <dbReference type="EMBL" id="PWN51682.1"/>
    </source>
</evidence>
<accession>A0ACD0P0Y5</accession>
<sequence length="158" mass="17486">MGRKAQRTDLSLPLLSTLRPRSGSGWLRFPASCDETRLPLPSLPIKSLGEFRCKCVRHSSREREKLLREGGKTINPPPHFLKTSRLQKTKLTLPSPGMELTKRVYLGLFLSFLLRQVGKGRGERGGSWRSRGGGRGGKMGSRLGGAILPNEVSIGRPR</sequence>
<organism evidence="1 2">
    <name type="scientific">Violaceomyces palustris</name>
    <dbReference type="NCBI Taxonomy" id="1673888"/>
    <lineage>
        <taxon>Eukaryota</taxon>
        <taxon>Fungi</taxon>
        <taxon>Dikarya</taxon>
        <taxon>Basidiomycota</taxon>
        <taxon>Ustilaginomycotina</taxon>
        <taxon>Ustilaginomycetes</taxon>
        <taxon>Violaceomycetales</taxon>
        <taxon>Violaceomycetaceae</taxon>
        <taxon>Violaceomyces</taxon>
    </lineage>
</organism>
<dbReference type="EMBL" id="KZ819825">
    <property type="protein sequence ID" value="PWN51682.1"/>
    <property type="molecule type" value="Genomic_DNA"/>
</dbReference>